<dbReference type="EMBL" id="HAEB01020271">
    <property type="protein sequence ID" value="SBQ66798.1"/>
    <property type="molecule type" value="Transcribed_RNA"/>
</dbReference>
<proteinExistence type="predicted"/>
<organism evidence="1">
    <name type="scientific">Nothobranchius korthausae</name>
    <dbReference type="NCBI Taxonomy" id="1143690"/>
    <lineage>
        <taxon>Eukaryota</taxon>
        <taxon>Metazoa</taxon>
        <taxon>Chordata</taxon>
        <taxon>Craniata</taxon>
        <taxon>Vertebrata</taxon>
        <taxon>Euteleostomi</taxon>
        <taxon>Actinopterygii</taxon>
        <taxon>Neopterygii</taxon>
        <taxon>Teleostei</taxon>
        <taxon>Neoteleostei</taxon>
        <taxon>Acanthomorphata</taxon>
        <taxon>Ovalentaria</taxon>
        <taxon>Atherinomorphae</taxon>
        <taxon>Cyprinodontiformes</taxon>
        <taxon>Nothobranchiidae</taxon>
        <taxon>Nothobranchius</taxon>
    </lineage>
</organism>
<sequence length="69" mass="7707">MDKDSCCVRLQQFACWSTFQGLNAQMINDNQVTIVGTLFLLQYKSSTPKGETCCWFSTLHGLSLSLSLP</sequence>
<evidence type="ECO:0000313" key="1">
    <source>
        <dbReference type="EMBL" id="SBQ66798.1"/>
    </source>
</evidence>
<reference evidence="1" key="2">
    <citation type="submission" date="2016-06" db="EMBL/GenBank/DDBJ databases">
        <title>The genome of a short-lived fish provides insights into sex chromosome evolution and the genetic control of aging.</title>
        <authorList>
            <person name="Reichwald K."/>
            <person name="Felder M."/>
            <person name="Petzold A."/>
            <person name="Koch P."/>
            <person name="Groth M."/>
            <person name="Platzer M."/>
        </authorList>
    </citation>
    <scope>NUCLEOTIDE SEQUENCE</scope>
    <source>
        <tissue evidence="1">Brain</tissue>
    </source>
</reference>
<dbReference type="AlphaFoldDB" id="A0A1A8G6U0"/>
<gene>
    <name evidence="1" type="primary">SYT7</name>
</gene>
<name>A0A1A8G6U0_9TELE</name>
<accession>A0A1A8G6U0</accession>
<feature type="non-terminal residue" evidence="1">
    <location>
        <position position="69"/>
    </location>
</feature>
<protein>
    <submittedName>
        <fullName evidence="1">Synaptotagmin VII</fullName>
    </submittedName>
</protein>
<reference evidence="1" key="1">
    <citation type="submission" date="2016-05" db="EMBL/GenBank/DDBJ databases">
        <authorList>
            <person name="Lavstsen T."/>
            <person name="Jespersen J.S."/>
        </authorList>
    </citation>
    <scope>NUCLEOTIDE SEQUENCE</scope>
    <source>
        <tissue evidence="1">Brain</tissue>
    </source>
</reference>